<evidence type="ECO:0000256" key="4">
    <source>
        <dbReference type="ARBA" id="ARBA00023136"/>
    </source>
</evidence>
<dbReference type="GO" id="GO:0034198">
    <property type="term" value="P:cellular response to amino acid starvation"/>
    <property type="evidence" value="ECO:0007669"/>
    <property type="project" value="TreeGrafter"/>
</dbReference>
<dbReference type="GO" id="GO:0005096">
    <property type="term" value="F:GTPase activator activity"/>
    <property type="evidence" value="ECO:0007669"/>
    <property type="project" value="InterPro"/>
</dbReference>
<feature type="transmembrane region" description="Helical" evidence="6">
    <location>
        <begin position="1764"/>
        <end position="1785"/>
    </location>
</feature>
<dbReference type="GO" id="GO:0010508">
    <property type="term" value="P:positive regulation of autophagy"/>
    <property type="evidence" value="ECO:0007669"/>
    <property type="project" value="TreeGrafter"/>
</dbReference>
<dbReference type="Pfam" id="PF01758">
    <property type="entry name" value="SBF"/>
    <property type="match status" value="1"/>
</dbReference>
<feature type="transmembrane region" description="Helical" evidence="6">
    <location>
        <begin position="1806"/>
        <end position="1823"/>
    </location>
</feature>
<evidence type="ECO:0000256" key="6">
    <source>
        <dbReference type="SAM" id="Phobius"/>
    </source>
</evidence>
<feature type="domain" description="DEP" evidence="7">
    <location>
        <begin position="1106"/>
        <end position="1164"/>
    </location>
</feature>
<dbReference type="PANTHER" id="PTHR13179">
    <property type="entry name" value="DEP DOMAIN CONTAINING PROTEIN 5"/>
    <property type="match status" value="1"/>
</dbReference>
<dbReference type="InterPro" id="IPR048255">
    <property type="entry name" value="IML1_N"/>
</dbReference>
<evidence type="ECO:0000256" key="3">
    <source>
        <dbReference type="ARBA" id="ARBA00022989"/>
    </source>
</evidence>
<feature type="region of interest" description="Disordered" evidence="5">
    <location>
        <begin position="527"/>
        <end position="554"/>
    </location>
</feature>
<reference evidence="8 9" key="1">
    <citation type="submission" date="2024-03" db="EMBL/GenBank/DDBJ databases">
        <title>Adaptation during the transition from Ophiocordyceps entomopathogen to insect associate is accompanied by gene loss and intensified selection.</title>
        <authorList>
            <person name="Ward C.M."/>
            <person name="Onetto C.A."/>
            <person name="Borneman A.R."/>
        </authorList>
    </citation>
    <scope>NUCLEOTIDE SEQUENCE [LARGE SCALE GENOMIC DNA]</scope>
    <source>
        <strain evidence="8">AWRI1</strain>
        <tissue evidence="8">Single Adult Female</tissue>
    </source>
</reference>
<feature type="compositionally biased region" description="Low complexity" evidence="5">
    <location>
        <begin position="1050"/>
        <end position="1059"/>
    </location>
</feature>
<keyword evidence="2 6" id="KW-0812">Transmembrane</keyword>
<dbReference type="PROSITE" id="PS50186">
    <property type="entry name" value="DEP"/>
    <property type="match status" value="1"/>
</dbReference>
<sequence length="1957" mass="222405">MNSAKHCKLSVHRNKMFENDDLLLSSKDFPHLKKGDIVEIYHPEEEFSRLLLQVTTISKDTQGKTDVVSVEQSVAQTFQLRLFHDVVVNKVEYRSVILDSVEVTFKDQYLGRSEMWRLKVHLVNTCVYLNKKIEFCGGTARVQVYEMWSQGEKVTCGVIGENTKLVFRSSTSMVYLFIQMSSEMWEFDVHGDLYFEKAVNGFLSDLFQKWKTHSSNHEVTIVLFSRVFYKAICVDEFPEYMRECLQKDYKGHFYEDFYRVAVQNEKYEDWSHTLVLLQNLFSVYKKTVLECHKKPGHKVPSASLSTAVHGNFLEVLNIALNVFDKHYLERSLDRTGQLAVVISPGVGVFEVDRELTNVTKQRIIDNGVGCDLVCLGEQPLHAVPLLKFHNKDATIRRDDYSMPHWINLSFYSPEKIVAYSRFVPRIKIPPRRTRISSSHGMVLFTQKSKLPTDIAQESVLSGNNGITGEEDYDAYDNDVFILPSSHIASVQKLLNRTKKLSLNQDMKLTKWKLSDPDIYRSYLSSSYGAGGVPRSSSIDVGDSPGNTLSRPRLEPNELDKSHFEFPMDEEVLSPQTTNSSIGSSACSVPPLSQGNSFQNTFAPMDNAPELRLGQALVNPFDPSRITVKITSNRRRWTHVFPKGPSGVMIQQHHHQQHQPYNYSSEDISRSRKSSRVHDSDFGLNPEDDPNFVQFPNLDECRMKQKGSSFVGSPGSQTLQISKKSQTLLWGATGEQQWTPALTTGVDWKSLTIPACLPITTDYFPDEVCLKLDYVFSDYNLLPEDVNADYARKRAIYRDPLTTEDVFKELVSQRLAQGFQLIEDGESSSSQLQNLCMVGSRAASNETVAKEYKLSIGRIFHKLSLCKSEIRITRYRPRHPYPLFALHYRYRFQAPDLTSYGTSSTSFNAEILENFNWNYLDHYICTRGDTDFSLIESCKYWRFRIYALPSNQPGTKKILEDPSGTCDVYTRLTREENYNLLEEFLRFVESIVNKIRRIAGLKPQPKSGNVHASSFRERFGSTSREKTIHRPRSGSKTLEKFKISPIINDISVPPSSTTPENESESAENNHEVALLKENATNDEIIEMLLHPNHGVGFLSHFPSLPSNSFISYDAVQWFKRNVEGVGDDMKATERLEELRKLQYICHASGDQTHPFLFGSYLYFIPRKDDLKQGKDKLEYMEPIRDLITFRNEWAEVETFGVSSPVSDEPTFFCDELTVASTTEVSESWSIPVYKQTHLEVDLNSKSDRIEWGHARYQSVYNVEEAFELVIEWVAASGPIVSDLVYSYARKAQTYNLQLIPVPADPHALPYALKSDPLRGPVFVPLNTDCLVDNDNVLFEEYPQESRAKRLLLLQEEIAVRFGFIRCRGNATTYRNHDQYVHLTGNIFLLITSPSYDYLSAEHESCQPLRNKSSCSELNIYGQTIKTESSEIVSPHQEYISRHVTDMYNSNLVKADNRIGYLWSWNHMIGRRWKGSNQATNDEAFQDKLLLDFRKFCANNEDRLLNFWNSCRAKKNKNEAAESRIIRNTMCPLWPLHFVFLYLILFLFTFYAVLGASGALKSNVILDPDAVSVLHMSETKPIKLSIPEVDFCSSEAQPTLILRSVNPDIVTCSASKPMLLEYKGKYSTSFNVTGNFMGKSEILVEYKCNDEFDTTNTLTSLPVTVIHKERLVDKIFTVSVIVLVSIIFINFGCALDVSLLKESFKKPTGIIIGIICQFIFMPLISYVLARLILPESIPLQLGLFFTGISPSGGASNIWIYTLGGNLNLSIAITSLSNIFAFFTMPFWTFTLGRTIFDKGAMVVPYRKVASFAVALLPPLLIGLILQRKQPKFSKLMILIAGFLLPFLGYASAWLMASFFRRSFEDCLAISIETGVQNTGITIFMLRLSLGQPDADLTTVVPVSVALMTPVPILALFFFRKFVLRKSADDKSTIKDSNSSGQSSATALMDQHAPPTQLHV</sequence>
<keyword evidence="4 6" id="KW-0472">Membrane</keyword>
<proteinExistence type="predicted"/>
<feature type="transmembrane region" description="Helical" evidence="6">
    <location>
        <begin position="1835"/>
        <end position="1857"/>
    </location>
</feature>
<evidence type="ECO:0000256" key="1">
    <source>
        <dbReference type="ARBA" id="ARBA00004141"/>
    </source>
</evidence>
<dbReference type="GO" id="GO:1990130">
    <property type="term" value="C:GATOR1 complex"/>
    <property type="evidence" value="ECO:0007669"/>
    <property type="project" value="TreeGrafter"/>
</dbReference>
<evidence type="ECO:0000256" key="5">
    <source>
        <dbReference type="SAM" id="MobiDB-lite"/>
    </source>
</evidence>
<feature type="transmembrane region" description="Helical" evidence="6">
    <location>
        <begin position="1673"/>
        <end position="1695"/>
    </location>
</feature>
<dbReference type="InterPro" id="IPR027244">
    <property type="entry name" value="IML1"/>
</dbReference>
<dbReference type="GO" id="GO:0035556">
    <property type="term" value="P:intracellular signal transduction"/>
    <property type="evidence" value="ECO:0007669"/>
    <property type="project" value="InterPro"/>
</dbReference>
<comment type="caution">
    <text evidence="8">The sequence shown here is derived from an EMBL/GenBank/DDBJ whole genome shotgun (WGS) entry which is preliminary data.</text>
</comment>
<feature type="compositionally biased region" description="Polar residues" evidence="5">
    <location>
        <begin position="1932"/>
        <end position="1943"/>
    </location>
</feature>
<feature type="transmembrane region" description="Helical" evidence="6">
    <location>
        <begin position="1897"/>
        <end position="1916"/>
    </location>
</feature>
<dbReference type="InterPro" id="IPR045838">
    <property type="entry name" value="DEPDC5_CTD"/>
</dbReference>
<dbReference type="Pfam" id="PF12257">
    <property type="entry name" value="IML1"/>
    <property type="match status" value="1"/>
</dbReference>
<evidence type="ECO:0000259" key="7">
    <source>
        <dbReference type="PROSITE" id="PS50186"/>
    </source>
</evidence>
<dbReference type="Pfam" id="PF19418">
    <property type="entry name" value="DEPDC5_CTD"/>
    <property type="match status" value="1"/>
</dbReference>
<dbReference type="PANTHER" id="PTHR13179:SF8">
    <property type="entry name" value="GATOR COMPLEX PROTEIN DEPDC5"/>
    <property type="match status" value="1"/>
</dbReference>
<accession>A0AAN9TNB4</accession>
<dbReference type="SUPFAM" id="SSF46785">
    <property type="entry name" value="Winged helix' DNA-binding domain"/>
    <property type="match status" value="1"/>
</dbReference>
<gene>
    <name evidence="8" type="ORF">V9T40_000941</name>
</gene>
<feature type="region of interest" description="Disordered" evidence="5">
    <location>
        <begin position="1048"/>
        <end position="1067"/>
    </location>
</feature>
<name>A0AAN9TNB4_9HEMI</name>
<dbReference type="Gene3D" id="1.20.1530.20">
    <property type="match status" value="2"/>
</dbReference>
<dbReference type="InterPro" id="IPR038770">
    <property type="entry name" value="Na+/solute_symporter_sf"/>
</dbReference>
<feature type="compositionally biased region" description="Polar residues" evidence="5">
    <location>
        <begin position="534"/>
        <end position="549"/>
    </location>
</feature>
<protein>
    <recommendedName>
        <fullName evidence="7">DEP domain-containing protein</fullName>
    </recommendedName>
</protein>
<feature type="region of interest" description="Disordered" evidence="5">
    <location>
        <begin position="1929"/>
        <end position="1957"/>
    </location>
</feature>
<evidence type="ECO:0000313" key="8">
    <source>
        <dbReference type="EMBL" id="KAK7580312.1"/>
    </source>
</evidence>
<dbReference type="Proteomes" id="UP001367676">
    <property type="component" value="Unassembled WGS sequence"/>
</dbReference>
<comment type="subcellular location">
    <subcellularLocation>
        <location evidence="1">Membrane</location>
        <topology evidence="1">Multi-pass membrane protein</topology>
    </subcellularLocation>
</comment>
<feature type="transmembrane region" description="Helical" evidence="6">
    <location>
        <begin position="1707"/>
        <end position="1727"/>
    </location>
</feature>
<dbReference type="InterPro" id="IPR002657">
    <property type="entry name" value="BilAc:Na_symport/Acr3"/>
</dbReference>
<dbReference type="GO" id="GO:0005765">
    <property type="term" value="C:lysosomal membrane"/>
    <property type="evidence" value="ECO:0007669"/>
    <property type="project" value="TreeGrafter"/>
</dbReference>
<organism evidence="8 9">
    <name type="scientific">Parthenolecanium corni</name>
    <dbReference type="NCBI Taxonomy" id="536013"/>
    <lineage>
        <taxon>Eukaryota</taxon>
        <taxon>Metazoa</taxon>
        <taxon>Ecdysozoa</taxon>
        <taxon>Arthropoda</taxon>
        <taxon>Hexapoda</taxon>
        <taxon>Insecta</taxon>
        <taxon>Pterygota</taxon>
        <taxon>Neoptera</taxon>
        <taxon>Paraneoptera</taxon>
        <taxon>Hemiptera</taxon>
        <taxon>Sternorrhyncha</taxon>
        <taxon>Coccoidea</taxon>
        <taxon>Coccidae</taxon>
        <taxon>Parthenolecanium</taxon>
    </lineage>
</organism>
<dbReference type="Pfam" id="PF23013">
    <property type="entry name" value="IML1_N"/>
    <property type="match status" value="1"/>
</dbReference>
<dbReference type="InterPro" id="IPR036390">
    <property type="entry name" value="WH_DNA-bd_sf"/>
</dbReference>
<keyword evidence="3 6" id="KW-1133">Transmembrane helix</keyword>
<keyword evidence="9" id="KW-1185">Reference proteome</keyword>
<dbReference type="GO" id="GO:1904262">
    <property type="term" value="P:negative regulation of TORC1 signaling"/>
    <property type="evidence" value="ECO:0007669"/>
    <property type="project" value="TreeGrafter"/>
</dbReference>
<dbReference type="InterPro" id="IPR055213">
    <property type="entry name" value="IML1_double_psi_beta_barrel"/>
</dbReference>
<feature type="transmembrane region" description="Helical" evidence="6">
    <location>
        <begin position="1531"/>
        <end position="1552"/>
    </location>
</feature>
<dbReference type="InterPro" id="IPR000591">
    <property type="entry name" value="DEP_dom"/>
</dbReference>
<dbReference type="EMBL" id="JBBCAQ010000034">
    <property type="protein sequence ID" value="KAK7580312.1"/>
    <property type="molecule type" value="Genomic_DNA"/>
</dbReference>
<feature type="region of interest" description="Disordered" evidence="5">
    <location>
        <begin position="645"/>
        <end position="688"/>
    </location>
</feature>
<evidence type="ECO:0000256" key="2">
    <source>
        <dbReference type="ARBA" id="ARBA00022692"/>
    </source>
</evidence>
<evidence type="ECO:0000313" key="9">
    <source>
        <dbReference type="Proteomes" id="UP001367676"/>
    </source>
</evidence>